<name>A0ABU5HAL2_9BACT</name>
<sequence>MPPETIAAGELQEETGLVAKRMTYLGHVFNAPGYSNQGMHVFLAEELSPGPQQLSPEEGDLVCTRVSVEQFEAFVREGRIKDGSTLAAYGLLRMQKRLPG</sequence>
<dbReference type="InterPro" id="IPR015797">
    <property type="entry name" value="NUDIX_hydrolase-like_dom_sf"/>
</dbReference>
<gene>
    <name evidence="1" type="ORF">SYV04_27400</name>
</gene>
<dbReference type="GO" id="GO:0016787">
    <property type="term" value="F:hydrolase activity"/>
    <property type="evidence" value="ECO:0007669"/>
    <property type="project" value="UniProtKB-KW"/>
</dbReference>
<accession>A0ABU5HAL2</accession>
<organism evidence="1 2">
    <name type="scientific">Hyalangium rubrum</name>
    <dbReference type="NCBI Taxonomy" id="3103134"/>
    <lineage>
        <taxon>Bacteria</taxon>
        <taxon>Pseudomonadati</taxon>
        <taxon>Myxococcota</taxon>
        <taxon>Myxococcia</taxon>
        <taxon>Myxococcales</taxon>
        <taxon>Cystobacterineae</taxon>
        <taxon>Archangiaceae</taxon>
        <taxon>Hyalangium</taxon>
    </lineage>
</organism>
<reference evidence="1 2" key="1">
    <citation type="submission" date="2023-12" db="EMBL/GenBank/DDBJ databases">
        <title>the genome sequence of Hyalangium sp. s54d21.</title>
        <authorList>
            <person name="Zhang X."/>
        </authorList>
    </citation>
    <scope>NUCLEOTIDE SEQUENCE [LARGE SCALE GENOMIC DNA]</scope>
    <source>
        <strain evidence="2">s54d21</strain>
    </source>
</reference>
<evidence type="ECO:0000313" key="1">
    <source>
        <dbReference type="EMBL" id="MDY7230152.1"/>
    </source>
</evidence>
<protein>
    <submittedName>
        <fullName evidence="1">NUDIX hydrolase</fullName>
        <ecNumber evidence="1">3.6.-.-</ecNumber>
    </submittedName>
</protein>
<dbReference type="RefSeq" id="WP_321548874.1">
    <property type="nucleotide sequence ID" value="NZ_JAXIVS010000010.1"/>
</dbReference>
<proteinExistence type="predicted"/>
<dbReference type="Proteomes" id="UP001291309">
    <property type="component" value="Unassembled WGS sequence"/>
</dbReference>
<evidence type="ECO:0000313" key="2">
    <source>
        <dbReference type="Proteomes" id="UP001291309"/>
    </source>
</evidence>
<keyword evidence="2" id="KW-1185">Reference proteome</keyword>
<dbReference type="SUPFAM" id="SSF55811">
    <property type="entry name" value="Nudix"/>
    <property type="match status" value="1"/>
</dbReference>
<dbReference type="Gene3D" id="3.90.79.10">
    <property type="entry name" value="Nucleoside Triphosphate Pyrophosphohydrolase"/>
    <property type="match status" value="1"/>
</dbReference>
<keyword evidence="1" id="KW-0378">Hydrolase</keyword>
<comment type="caution">
    <text evidence="1">The sequence shown here is derived from an EMBL/GenBank/DDBJ whole genome shotgun (WGS) entry which is preliminary data.</text>
</comment>
<dbReference type="EC" id="3.6.-.-" evidence="1"/>
<dbReference type="EMBL" id="JAXIVS010000010">
    <property type="protein sequence ID" value="MDY7230152.1"/>
    <property type="molecule type" value="Genomic_DNA"/>
</dbReference>